<dbReference type="PANTHER" id="PTHR42100:SF1">
    <property type="entry name" value="OXIDOREDUCTASE 178 KDA SUBUNIT, PUTATIVE (AFU_ORTHOLOGUE AFUA_8G04320)-RELATED"/>
    <property type="match status" value="1"/>
</dbReference>
<dbReference type="PANTHER" id="PTHR42100">
    <property type="entry name" value="OXIDOREDUCTASE 178 KDA SUBUNIT, PUTATIVE (AFU_ORTHOLOGUE AFUA_8G04320)-RELATED"/>
    <property type="match status" value="1"/>
</dbReference>
<feature type="compositionally biased region" description="Basic and acidic residues" evidence="1">
    <location>
        <begin position="169"/>
        <end position="186"/>
    </location>
</feature>
<sequence>MQPVRRTAVRSVRQQLRTRTTQQGQRRFAGDHHGPELVSEGQAAHDKHPPNPNESFGAGFFIALAALPLSLALYKLTAQGSNEQPYFTRLIRDTYADYAVKWARRNDLHTQAMQQAAADRVLFLNEPNQQARIVDLKFPEIMNASSPWNVRAGHGSANLDELIAKYEKEAAEEDHKKSQQLKDNKVPVEQPVVQFR</sequence>
<dbReference type="EMBL" id="ML992676">
    <property type="protein sequence ID" value="KAF2211585.1"/>
    <property type="molecule type" value="Genomic_DNA"/>
</dbReference>
<feature type="compositionally biased region" description="Low complexity" evidence="1">
    <location>
        <begin position="13"/>
        <end position="27"/>
    </location>
</feature>
<gene>
    <name evidence="2" type="ORF">CERZMDRAFT_112643</name>
</gene>
<name>A0A6A6FDW7_9PEZI</name>
<evidence type="ECO:0008006" key="4">
    <source>
        <dbReference type="Google" id="ProtNLM"/>
    </source>
</evidence>
<evidence type="ECO:0000313" key="2">
    <source>
        <dbReference type="EMBL" id="KAF2211585.1"/>
    </source>
</evidence>
<reference evidence="2" key="1">
    <citation type="journal article" date="2020" name="Stud. Mycol.">
        <title>101 Dothideomycetes genomes: a test case for predicting lifestyles and emergence of pathogens.</title>
        <authorList>
            <person name="Haridas S."/>
            <person name="Albert R."/>
            <person name="Binder M."/>
            <person name="Bloem J."/>
            <person name="Labutti K."/>
            <person name="Salamov A."/>
            <person name="Andreopoulos B."/>
            <person name="Baker S."/>
            <person name="Barry K."/>
            <person name="Bills G."/>
            <person name="Bluhm B."/>
            <person name="Cannon C."/>
            <person name="Castanera R."/>
            <person name="Culley D."/>
            <person name="Daum C."/>
            <person name="Ezra D."/>
            <person name="Gonzalez J."/>
            <person name="Henrissat B."/>
            <person name="Kuo A."/>
            <person name="Liang C."/>
            <person name="Lipzen A."/>
            <person name="Lutzoni F."/>
            <person name="Magnuson J."/>
            <person name="Mondo S."/>
            <person name="Nolan M."/>
            <person name="Ohm R."/>
            <person name="Pangilinan J."/>
            <person name="Park H.-J."/>
            <person name="Ramirez L."/>
            <person name="Alfaro M."/>
            <person name="Sun H."/>
            <person name="Tritt A."/>
            <person name="Yoshinaga Y."/>
            <person name="Zwiers L.-H."/>
            <person name="Turgeon B."/>
            <person name="Goodwin S."/>
            <person name="Spatafora J."/>
            <person name="Crous P."/>
            <person name="Grigoriev I."/>
        </authorList>
    </citation>
    <scope>NUCLEOTIDE SEQUENCE</scope>
    <source>
        <strain evidence="2">SCOH1-5</strain>
    </source>
</reference>
<accession>A0A6A6FDW7</accession>
<dbReference type="OrthoDB" id="2120038at2759"/>
<dbReference type="GO" id="GO:0005739">
    <property type="term" value="C:mitochondrion"/>
    <property type="evidence" value="ECO:0007669"/>
    <property type="project" value="InterPro"/>
</dbReference>
<keyword evidence="3" id="KW-1185">Reference proteome</keyword>
<feature type="region of interest" description="Disordered" evidence="1">
    <location>
        <begin position="169"/>
        <end position="196"/>
    </location>
</feature>
<organism evidence="2 3">
    <name type="scientific">Cercospora zeae-maydis SCOH1-5</name>
    <dbReference type="NCBI Taxonomy" id="717836"/>
    <lineage>
        <taxon>Eukaryota</taxon>
        <taxon>Fungi</taxon>
        <taxon>Dikarya</taxon>
        <taxon>Ascomycota</taxon>
        <taxon>Pezizomycotina</taxon>
        <taxon>Dothideomycetes</taxon>
        <taxon>Dothideomycetidae</taxon>
        <taxon>Mycosphaerellales</taxon>
        <taxon>Mycosphaerellaceae</taxon>
        <taxon>Cercospora</taxon>
    </lineage>
</organism>
<feature type="region of interest" description="Disordered" evidence="1">
    <location>
        <begin position="1"/>
        <end position="52"/>
    </location>
</feature>
<proteinExistence type="predicted"/>
<evidence type="ECO:0000313" key="3">
    <source>
        <dbReference type="Proteomes" id="UP000799539"/>
    </source>
</evidence>
<evidence type="ECO:0000256" key="1">
    <source>
        <dbReference type="SAM" id="MobiDB-lite"/>
    </source>
</evidence>
<protein>
    <recommendedName>
        <fullName evidence="4">NADH-ubiquinone oxidoreductase 17.8 kDa subunit</fullName>
    </recommendedName>
</protein>
<dbReference type="AlphaFoldDB" id="A0A6A6FDW7"/>
<dbReference type="InterPro" id="IPR034444">
    <property type="entry name" value="Nuo17.8"/>
</dbReference>
<dbReference type="Proteomes" id="UP000799539">
    <property type="component" value="Unassembled WGS sequence"/>
</dbReference>